<dbReference type="Proteomes" id="UP000095552">
    <property type="component" value="Unassembled WGS sequence"/>
</dbReference>
<comment type="caution">
    <text evidence="12">The sequence shown here is derived from an EMBL/GenBank/DDBJ whole genome shotgun (WGS) entry which is preliminary data.</text>
</comment>
<dbReference type="GO" id="GO:0015031">
    <property type="term" value="P:protein transport"/>
    <property type="evidence" value="ECO:0007669"/>
    <property type="project" value="UniProtKB-KW"/>
</dbReference>
<sequence>MEDKKNTSSDHTRLRSLFLCIGLCISLLIIFLAFETKAAYANRDFYCDFAPFPEWTPIIPRTTFPEKRIPEPIKPLAKPKSIVISTEPLEETVKEVVKAILKEPIMDEPVFADWKDDTETYEGPIDDFRIIEEPATFPGGANAWVKFLKKNIKYPKLAKRSGIEGKVFLSFQIDPEGNLSDIKVVKGIGGGCDEEAIRVLKQSPQWNPGKQRGHPVKSQMSLFIKFILK</sequence>
<accession>A0A1E5T288</accession>
<keyword evidence="4" id="KW-1003">Cell membrane</keyword>
<evidence type="ECO:0000256" key="6">
    <source>
        <dbReference type="ARBA" id="ARBA00022692"/>
    </source>
</evidence>
<evidence type="ECO:0000256" key="8">
    <source>
        <dbReference type="ARBA" id="ARBA00022989"/>
    </source>
</evidence>
<feature type="domain" description="TonB C-terminal" evidence="11">
    <location>
        <begin position="139"/>
        <end position="229"/>
    </location>
</feature>
<dbReference type="InterPro" id="IPR006260">
    <property type="entry name" value="TonB/TolA_C"/>
</dbReference>
<evidence type="ECO:0000256" key="10">
    <source>
        <dbReference type="SAM" id="Phobius"/>
    </source>
</evidence>
<name>A0A1E5T288_9BACT</name>
<keyword evidence="13" id="KW-1185">Reference proteome</keyword>
<comment type="subcellular location">
    <subcellularLocation>
        <location evidence="1">Cell inner membrane</location>
        <topology evidence="1">Single-pass membrane protein</topology>
        <orientation evidence="1">Periplasmic side</orientation>
    </subcellularLocation>
</comment>
<reference evidence="12 13" key="1">
    <citation type="submission" date="2016-08" db="EMBL/GenBank/DDBJ databases">
        <title>Draft genome of Fabibacter sp. strain SK-8.</title>
        <authorList>
            <person name="Wong S.-K."/>
            <person name="Hamasaki K."/>
            <person name="Yoshizawa S."/>
        </authorList>
    </citation>
    <scope>NUCLEOTIDE SEQUENCE [LARGE SCALE GENOMIC DNA]</scope>
    <source>
        <strain evidence="12 13">SK-8</strain>
    </source>
</reference>
<dbReference type="PROSITE" id="PS52015">
    <property type="entry name" value="TONB_CTD"/>
    <property type="match status" value="1"/>
</dbReference>
<evidence type="ECO:0000256" key="9">
    <source>
        <dbReference type="ARBA" id="ARBA00023136"/>
    </source>
</evidence>
<evidence type="ECO:0000259" key="11">
    <source>
        <dbReference type="PROSITE" id="PS52015"/>
    </source>
</evidence>
<dbReference type="InterPro" id="IPR003538">
    <property type="entry name" value="TonB"/>
</dbReference>
<proteinExistence type="inferred from homology"/>
<dbReference type="OrthoDB" id="9812355at2"/>
<protein>
    <recommendedName>
        <fullName evidence="11">TonB C-terminal domain-containing protein</fullName>
    </recommendedName>
</protein>
<keyword evidence="8 10" id="KW-1133">Transmembrane helix</keyword>
<dbReference type="PANTHER" id="PTHR33446:SF2">
    <property type="entry name" value="PROTEIN TONB"/>
    <property type="match status" value="1"/>
</dbReference>
<comment type="similarity">
    <text evidence="2">Belongs to the TonB family.</text>
</comment>
<dbReference type="RefSeq" id="WP_069836984.1">
    <property type="nucleotide sequence ID" value="NZ_MDGQ01000005.1"/>
</dbReference>
<dbReference type="GO" id="GO:0055085">
    <property type="term" value="P:transmembrane transport"/>
    <property type="evidence" value="ECO:0007669"/>
    <property type="project" value="InterPro"/>
</dbReference>
<dbReference type="InterPro" id="IPR037682">
    <property type="entry name" value="TonB_C"/>
</dbReference>
<dbReference type="NCBIfam" id="TIGR01352">
    <property type="entry name" value="tonB_Cterm"/>
    <property type="match status" value="1"/>
</dbReference>
<feature type="transmembrane region" description="Helical" evidence="10">
    <location>
        <begin position="12"/>
        <end position="34"/>
    </location>
</feature>
<dbReference type="PANTHER" id="PTHR33446">
    <property type="entry name" value="PROTEIN TONB-RELATED"/>
    <property type="match status" value="1"/>
</dbReference>
<evidence type="ECO:0000256" key="2">
    <source>
        <dbReference type="ARBA" id="ARBA00006555"/>
    </source>
</evidence>
<gene>
    <name evidence="12" type="ORF">BFP71_19045</name>
</gene>
<evidence type="ECO:0000256" key="5">
    <source>
        <dbReference type="ARBA" id="ARBA00022519"/>
    </source>
</evidence>
<evidence type="ECO:0000313" key="13">
    <source>
        <dbReference type="Proteomes" id="UP000095552"/>
    </source>
</evidence>
<dbReference type="EMBL" id="MDGQ01000005">
    <property type="protein sequence ID" value="OEK05480.1"/>
    <property type="molecule type" value="Genomic_DNA"/>
</dbReference>
<dbReference type="AlphaFoldDB" id="A0A1E5T288"/>
<keyword evidence="7" id="KW-0653">Protein transport</keyword>
<dbReference type="PRINTS" id="PR01374">
    <property type="entry name" value="TONBPROTEIN"/>
</dbReference>
<dbReference type="GO" id="GO:0098797">
    <property type="term" value="C:plasma membrane protein complex"/>
    <property type="evidence" value="ECO:0007669"/>
    <property type="project" value="TreeGrafter"/>
</dbReference>
<evidence type="ECO:0000256" key="1">
    <source>
        <dbReference type="ARBA" id="ARBA00004383"/>
    </source>
</evidence>
<dbReference type="STRING" id="1563681.BFP71_19045"/>
<dbReference type="SUPFAM" id="SSF74653">
    <property type="entry name" value="TolA/TonB C-terminal domain"/>
    <property type="match status" value="1"/>
</dbReference>
<evidence type="ECO:0000313" key="12">
    <source>
        <dbReference type="EMBL" id="OEK05480.1"/>
    </source>
</evidence>
<evidence type="ECO:0000256" key="7">
    <source>
        <dbReference type="ARBA" id="ARBA00022927"/>
    </source>
</evidence>
<keyword evidence="5" id="KW-0997">Cell inner membrane</keyword>
<keyword evidence="6 10" id="KW-0812">Transmembrane</keyword>
<evidence type="ECO:0000256" key="4">
    <source>
        <dbReference type="ARBA" id="ARBA00022475"/>
    </source>
</evidence>
<dbReference type="Pfam" id="PF03544">
    <property type="entry name" value="TonB_C"/>
    <property type="match status" value="1"/>
</dbReference>
<organism evidence="12 13">
    <name type="scientific">Roseivirga misakiensis</name>
    <dbReference type="NCBI Taxonomy" id="1563681"/>
    <lineage>
        <taxon>Bacteria</taxon>
        <taxon>Pseudomonadati</taxon>
        <taxon>Bacteroidota</taxon>
        <taxon>Cytophagia</taxon>
        <taxon>Cytophagales</taxon>
        <taxon>Roseivirgaceae</taxon>
        <taxon>Roseivirga</taxon>
    </lineage>
</organism>
<dbReference type="GO" id="GO:0030288">
    <property type="term" value="C:outer membrane-bounded periplasmic space"/>
    <property type="evidence" value="ECO:0007669"/>
    <property type="project" value="InterPro"/>
</dbReference>
<dbReference type="Gene3D" id="3.30.1150.10">
    <property type="match status" value="1"/>
</dbReference>
<keyword evidence="3" id="KW-0813">Transport</keyword>
<evidence type="ECO:0000256" key="3">
    <source>
        <dbReference type="ARBA" id="ARBA00022448"/>
    </source>
</evidence>
<dbReference type="InterPro" id="IPR051045">
    <property type="entry name" value="TonB-dependent_transducer"/>
</dbReference>
<keyword evidence="9 10" id="KW-0472">Membrane</keyword>
<dbReference type="GO" id="GO:0015891">
    <property type="term" value="P:siderophore transport"/>
    <property type="evidence" value="ECO:0007669"/>
    <property type="project" value="InterPro"/>
</dbReference>
<dbReference type="GO" id="GO:0031992">
    <property type="term" value="F:energy transducer activity"/>
    <property type="evidence" value="ECO:0007669"/>
    <property type="project" value="InterPro"/>
</dbReference>